<accession>A0A0H2M9J6</accession>
<dbReference type="Proteomes" id="UP000035444">
    <property type="component" value="Unassembled WGS sequence"/>
</dbReference>
<dbReference type="EMBL" id="LAQL01000058">
    <property type="protein sequence ID" value="KLN58841.1"/>
    <property type="molecule type" value="Genomic_DNA"/>
</dbReference>
<dbReference type="STRING" id="1489064.WH96_20875"/>
<evidence type="ECO:0000313" key="2">
    <source>
        <dbReference type="Proteomes" id="UP000035444"/>
    </source>
</evidence>
<organism evidence="1 2">
    <name type="scientific">Kiloniella spongiae</name>
    <dbReference type="NCBI Taxonomy" id="1489064"/>
    <lineage>
        <taxon>Bacteria</taxon>
        <taxon>Pseudomonadati</taxon>
        <taxon>Pseudomonadota</taxon>
        <taxon>Alphaproteobacteria</taxon>
        <taxon>Rhodospirillales</taxon>
        <taxon>Kiloniellaceae</taxon>
        <taxon>Kiloniella</taxon>
    </lineage>
</organism>
<dbReference type="RefSeq" id="WP_047766188.1">
    <property type="nucleotide sequence ID" value="NZ_LAQL01000058.1"/>
</dbReference>
<feature type="non-terminal residue" evidence="1">
    <location>
        <position position="156"/>
    </location>
</feature>
<gene>
    <name evidence="1" type="ORF">WH96_20875</name>
</gene>
<name>A0A0H2M9J6_9PROT</name>
<dbReference type="AlphaFoldDB" id="A0A0H2M9J6"/>
<evidence type="ECO:0000313" key="1">
    <source>
        <dbReference type="EMBL" id="KLN58841.1"/>
    </source>
</evidence>
<keyword evidence="2" id="KW-1185">Reference proteome</keyword>
<sequence length="156" mass="17590">EAIKADGTARPEARIWALNKQSDRSDNTITYSYTEDQTNGSYRINRIDYGGNATAGTTATSSVRFVYEDRTDIRTWYQAGAKITQDKRLKNVQTYEAETLVADYKLGYVNVGNLYPSKLVEITYCGVNENCLKRLTITQENVAEEFTESLVSNSWG</sequence>
<feature type="non-terminal residue" evidence="1">
    <location>
        <position position="1"/>
    </location>
</feature>
<comment type="caution">
    <text evidence="1">The sequence shown here is derived from an EMBL/GenBank/DDBJ whole genome shotgun (WGS) entry which is preliminary data.</text>
</comment>
<proteinExistence type="predicted"/>
<evidence type="ECO:0008006" key="3">
    <source>
        <dbReference type="Google" id="ProtNLM"/>
    </source>
</evidence>
<protein>
    <recommendedName>
        <fullName evidence="3">Insecticide toxin TcdB middle/N-terminal domain-containing protein</fullName>
    </recommendedName>
</protein>
<reference evidence="1 2" key="1">
    <citation type="submission" date="2015-03" db="EMBL/GenBank/DDBJ databases">
        <title>Genome Sequence of Kiloniella spongiae MEBiC09566, isolated from a marine sponge.</title>
        <authorList>
            <person name="Shao Z."/>
            <person name="Wang L."/>
            <person name="Li X."/>
        </authorList>
    </citation>
    <scope>NUCLEOTIDE SEQUENCE [LARGE SCALE GENOMIC DNA]</scope>
    <source>
        <strain evidence="1 2">MEBiC09566</strain>
    </source>
</reference>